<dbReference type="Proteomes" id="UP001142055">
    <property type="component" value="Chromosome 1"/>
</dbReference>
<evidence type="ECO:0000256" key="2">
    <source>
        <dbReference type="SAM" id="Phobius"/>
    </source>
</evidence>
<organism evidence="6 7">
    <name type="scientific">Blomia tropicalis</name>
    <name type="common">Mite</name>
    <dbReference type="NCBI Taxonomy" id="40697"/>
    <lineage>
        <taxon>Eukaryota</taxon>
        <taxon>Metazoa</taxon>
        <taxon>Ecdysozoa</taxon>
        <taxon>Arthropoda</taxon>
        <taxon>Chelicerata</taxon>
        <taxon>Arachnida</taxon>
        <taxon>Acari</taxon>
        <taxon>Acariformes</taxon>
        <taxon>Sarcoptiformes</taxon>
        <taxon>Astigmata</taxon>
        <taxon>Glycyphagoidea</taxon>
        <taxon>Echimyopodidae</taxon>
        <taxon>Blomia</taxon>
    </lineage>
</organism>
<name>A0A9Q0RSN4_BLOTA</name>
<feature type="domain" description="Apple" evidence="4">
    <location>
        <begin position="169"/>
        <end position="252"/>
    </location>
</feature>
<feature type="domain" description="Apple" evidence="4">
    <location>
        <begin position="718"/>
        <end position="816"/>
    </location>
</feature>
<feature type="transmembrane region" description="Helical" evidence="2">
    <location>
        <begin position="1166"/>
        <end position="1190"/>
    </location>
</feature>
<gene>
    <name evidence="6" type="ORF">RDWZM_003420</name>
</gene>
<evidence type="ECO:0000256" key="3">
    <source>
        <dbReference type="SAM" id="SignalP"/>
    </source>
</evidence>
<evidence type="ECO:0000259" key="4">
    <source>
        <dbReference type="PROSITE" id="PS50948"/>
    </source>
</evidence>
<dbReference type="CDD" id="cd01099">
    <property type="entry name" value="PAN_AP_HGF"/>
    <property type="match status" value="2"/>
</dbReference>
<sequence length="1253" mass="142097">MVPLVSFLAALRILTEAQICNNGEGKIAYEKIVGFSQLPQPPDPNQLGFNETGPPLHEMLTRNDLPLKVLEQCFQTCQQDKVSKLTSCSKFDFLPGKRRSFDSTSNDLIDTGIKGKTFQQIRTSYEPSRCIFYSDSNSTLDLAELKSDSGSIWHFNEVCLTAQTINRMCPNRPYVFERISSFRMVFDDGGKELDVHNLVECENACLTEKTFTCRSANYDRVKGKCYLTQTNRHVQPDKFQPDPDFEYMENVCLKHGEMCKWNVFIIESGKQLEPNYEKALIPSNSVSNCSNNCLESLDKFGFVCRSFVYDDEGQSCILYDEDPLEQSGVENNGNITNKHKLVPSRGNLYRVLCSTDEKDKELDNKTLECYRHKRLRGRHQIELPVSNFYECLSGCLHRFGRRCHSIEYSHQKQICRFSGHSVIGPLSDKDDEALIDDDTFDYYQFKWSDSVEAENRLVTNADQLLDRQDSIEVSNSQPGMYGNFIVPVEQTRDHHRAGFAYDQSDYHSKSTSQPTRHRFQPEPQQQYRPEIVSPKPYYRQPIIYQQKIDSNEGRTQISGSSYQANQIGQPLSPMSRIGGQPNTFGSSNIISGVKPIHVSERTGIDPQDPQSSNNIIGRQPSHPGIGIGQPNSIPRTPSVSINTGPMHSRFGSYGVPPYVSHSMNSHVVYPGSPPASSITTVSMKPIGPHMERQGHQAFGGNRADIGQPANGQNSISVCKFNGNNQEIQADVSKFRRVGFSSRMKSKHIYKVVRADRLEDCERYCLETKDFVCKSFNFRAFFPDNCELSSMDTKKFKVDNVEHFEHNTQFDYYERIERKGMALSNASPPNSIDCFEVLQTCSPEGMELKLKTQEGFYGRIYTYGFYDSCFFDGNGGTESSLRISKPNGFPRCGTQQVGDAMTNIVVVQFNDYVQTSRDRKYNLTCYISGPGEAVVTSNYLDTKTDGRHPMQIEHLPAQNILTANIGLRVLYRGTPTNTIVVGDLLTFRLEARNQYRYNGYHNDIFATNVIAKDPYTGRQVLLIDSRGCPVDMFVFPELHKTPDGALEAEFYAFKIPDSNFLVFQATVKTCKGPCEPVICSDKSRGSGSLPSWGRRKRSISGISQRSRSRDHNLNGTNKAEEEEVHEMLRVYLSHDDVPEAIQLEQHQTENPSQSPIMSSQKVCLDKLPYYTLVALSALFILLFIVILPYFVMVRIARSSLKVSNQVSLNCIIIFKYKPLIDRAKRDNLVNGQLVGSRNAMCHYRHLTHHNSRQH</sequence>
<dbReference type="PANTHER" id="PTHR47327">
    <property type="entry name" value="FI18240P1-RELATED"/>
    <property type="match status" value="1"/>
</dbReference>
<keyword evidence="2" id="KW-0472">Membrane</keyword>
<dbReference type="SMART" id="SM00241">
    <property type="entry name" value="ZP"/>
    <property type="match status" value="1"/>
</dbReference>
<comment type="caution">
    <text evidence="6">The sequence shown here is derived from an EMBL/GenBank/DDBJ whole genome shotgun (WGS) entry which is preliminary data.</text>
</comment>
<feature type="region of interest" description="Disordered" evidence="1">
    <location>
        <begin position="1082"/>
        <end position="1118"/>
    </location>
</feature>
<protein>
    <submittedName>
        <fullName evidence="6">Uncharacterized protein</fullName>
    </submittedName>
</protein>
<dbReference type="OMA" id="NATVECF"/>
<evidence type="ECO:0000313" key="6">
    <source>
        <dbReference type="EMBL" id="KAJ6224875.1"/>
    </source>
</evidence>
<keyword evidence="2" id="KW-1133">Transmembrane helix</keyword>
<dbReference type="InterPro" id="IPR052774">
    <property type="entry name" value="Celegans_DevNeuronal_Protein"/>
</dbReference>
<feature type="chain" id="PRO_5040418637" evidence="3">
    <location>
        <begin position="18"/>
        <end position="1253"/>
    </location>
</feature>
<feature type="signal peptide" evidence="3">
    <location>
        <begin position="1"/>
        <end position="17"/>
    </location>
</feature>
<dbReference type="PANTHER" id="PTHR47327:SF9">
    <property type="entry name" value="NO MECHANORECEPTOR POTENTIAL A, ISOFORM A"/>
    <property type="match status" value="1"/>
</dbReference>
<feature type="domain" description="Apple" evidence="4">
    <location>
        <begin position="259"/>
        <end position="342"/>
    </location>
</feature>
<feature type="domain" description="ZP" evidence="5">
    <location>
        <begin position="839"/>
        <end position="1085"/>
    </location>
</feature>
<evidence type="ECO:0000256" key="1">
    <source>
        <dbReference type="SAM" id="MobiDB-lite"/>
    </source>
</evidence>
<proteinExistence type="predicted"/>
<dbReference type="PROSITE" id="PS50948">
    <property type="entry name" value="PAN"/>
    <property type="match status" value="3"/>
</dbReference>
<keyword evidence="3" id="KW-0732">Signal</keyword>
<evidence type="ECO:0000313" key="7">
    <source>
        <dbReference type="Proteomes" id="UP001142055"/>
    </source>
</evidence>
<evidence type="ECO:0000259" key="5">
    <source>
        <dbReference type="PROSITE" id="PS51034"/>
    </source>
</evidence>
<dbReference type="InterPro" id="IPR003609">
    <property type="entry name" value="Pan_app"/>
</dbReference>
<dbReference type="GO" id="GO:0009653">
    <property type="term" value="P:anatomical structure morphogenesis"/>
    <property type="evidence" value="ECO:0007669"/>
    <property type="project" value="TreeGrafter"/>
</dbReference>
<dbReference type="Gene3D" id="3.50.4.10">
    <property type="entry name" value="Hepatocyte Growth Factor"/>
    <property type="match status" value="4"/>
</dbReference>
<accession>A0A9Q0RSN4</accession>
<dbReference type="Pfam" id="PF00024">
    <property type="entry name" value="PAN_1"/>
    <property type="match status" value="4"/>
</dbReference>
<reference evidence="6" key="1">
    <citation type="submission" date="2022-12" db="EMBL/GenBank/DDBJ databases">
        <title>Genome assemblies of Blomia tropicalis.</title>
        <authorList>
            <person name="Cui Y."/>
        </authorList>
    </citation>
    <scope>NUCLEOTIDE SEQUENCE</scope>
    <source>
        <tissue evidence="6">Adult mites</tissue>
    </source>
</reference>
<dbReference type="InterPro" id="IPR001507">
    <property type="entry name" value="ZP_dom"/>
</dbReference>
<dbReference type="PROSITE" id="PS51034">
    <property type="entry name" value="ZP_2"/>
    <property type="match status" value="1"/>
</dbReference>
<dbReference type="SMART" id="SM00473">
    <property type="entry name" value="PAN_AP"/>
    <property type="match status" value="4"/>
</dbReference>
<keyword evidence="2" id="KW-0812">Transmembrane</keyword>
<keyword evidence="7" id="KW-1185">Reference proteome</keyword>
<feature type="region of interest" description="Disordered" evidence="1">
    <location>
        <begin position="502"/>
        <end position="525"/>
    </location>
</feature>
<dbReference type="SUPFAM" id="SSF57414">
    <property type="entry name" value="Hairpin loop containing domain-like"/>
    <property type="match status" value="4"/>
</dbReference>
<dbReference type="AlphaFoldDB" id="A0A9Q0RSN4"/>
<dbReference type="EMBL" id="JAPWDV010000001">
    <property type="protein sequence ID" value="KAJ6224875.1"/>
    <property type="molecule type" value="Genomic_DNA"/>
</dbReference>